<keyword evidence="2" id="KW-1185">Reference proteome</keyword>
<dbReference type="EMBL" id="CAJVRL010000041">
    <property type="protein sequence ID" value="CAG8951151.1"/>
    <property type="molecule type" value="Genomic_DNA"/>
</dbReference>
<name>A0A9N9KQ96_9HELO</name>
<proteinExistence type="predicted"/>
<accession>A0A9N9KQ96</accession>
<comment type="caution">
    <text evidence="1">The sequence shown here is derived from an EMBL/GenBank/DDBJ whole genome shotgun (WGS) entry which is preliminary data.</text>
</comment>
<protein>
    <submittedName>
        <fullName evidence="1">Uncharacterized protein</fullName>
    </submittedName>
</protein>
<organism evidence="1 2">
    <name type="scientific">Hymenoscyphus fraxineus</name>
    <dbReference type="NCBI Taxonomy" id="746836"/>
    <lineage>
        <taxon>Eukaryota</taxon>
        <taxon>Fungi</taxon>
        <taxon>Dikarya</taxon>
        <taxon>Ascomycota</taxon>
        <taxon>Pezizomycotina</taxon>
        <taxon>Leotiomycetes</taxon>
        <taxon>Helotiales</taxon>
        <taxon>Helotiaceae</taxon>
        <taxon>Hymenoscyphus</taxon>
    </lineage>
</organism>
<evidence type="ECO:0000313" key="1">
    <source>
        <dbReference type="EMBL" id="CAG8951151.1"/>
    </source>
</evidence>
<dbReference type="AlphaFoldDB" id="A0A9N9KQ96"/>
<gene>
    <name evidence="1" type="ORF">HYFRA_00007897</name>
</gene>
<evidence type="ECO:0000313" key="2">
    <source>
        <dbReference type="Proteomes" id="UP000696280"/>
    </source>
</evidence>
<dbReference type="Proteomes" id="UP000696280">
    <property type="component" value="Unassembled WGS sequence"/>
</dbReference>
<sequence>MFWAYSDENAAPIQDAGYHQASLPLFTAVFPLCIRVTTRRLAAAVEILRTMRNVYGALCPSKHHQEPSFLGTPRPALAELGVLALRDLTTASQGQTPFGIMTGETWVVLGVVYRFWRFELFLSGLSTVGQSKQCKFGVLSKSTFQLASTAIIHDRL</sequence>
<reference evidence="1" key="1">
    <citation type="submission" date="2021-07" db="EMBL/GenBank/DDBJ databases">
        <authorList>
            <person name="Durling M."/>
        </authorList>
    </citation>
    <scope>NUCLEOTIDE SEQUENCE</scope>
</reference>